<dbReference type="SUPFAM" id="SSF52540">
    <property type="entry name" value="P-loop containing nucleoside triphosphate hydrolases"/>
    <property type="match status" value="1"/>
</dbReference>
<protein>
    <submittedName>
        <fullName evidence="1">Flagellar FleN</fullName>
    </submittedName>
</protein>
<keyword evidence="1" id="KW-0966">Cell projection</keyword>
<gene>
    <name evidence="1" type="ORF">GPA25_18335</name>
</gene>
<evidence type="ECO:0000313" key="2">
    <source>
        <dbReference type="Proteomes" id="UP000648984"/>
    </source>
</evidence>
<organism evidence="1 2">
    <name type="scientific">Aromatoleum diolicum</name>
    <dbReference type="NCBI Taxonomy" id="75796"/>
    <lineage>
        <taxon>Bacteria</taxon>
        <taxon>Pseudomonadati</taxon>
        <taxon>Pseudomonadota</taxon>
        <taxon>Betaproteobacteria</taxon>
        <taxon>Rhodocyclales</taxon>
        <taxon>Rhodocyclaceae</taxon>
        <taxon>Aromatoleum</taxon>
    </lineage>
</organism>
<dbReference type="EMBL" id="WTVQ01000039">
    <property type="protein sequence ID" value="NMG76721.1"/>
    <property type="molecule type" value="Genomic_DNA"/>
</dbReference>
<dbReference type="InterPro" id="IPR027417">
    <property type="entry name" value="P-loop_NTPase"/>
</dbReference>
<keyword evidence="2" id="KW-1185">Reference proteome</keyword>
<evidence type="ECO:0000313" key="1">
    <source>
        <dbReference type="EMBL" id="NMG76721.1"/>
    </source>
</evidence>
<dbReference type="Gene3D" id="3.40.50.300">
    <property type="entry name" value="P-loop containing nucleotide triphosphate hydrolases"/>
    <property type="match status" value="1"/>
</dbReference>
<name>A0ABX1QI28_9RHOO</name>
<accession>A0ABX1QI28</accession>
<sequence>MIDPREDQAAGLRRLFRRAPPTVVALYATGRQHAHIALQAAHRIAGRAERVLLLDEAQGADSLATTLGLPAGSDLLTVLGGKVQPRELVQAVPGLLGRVPVAAAALALPLLDAERRERLVGALHALQRSASFILIHSACEAAADPSPFIFAAPRRLVVAEASHRGATEAYQVIKRLAAAGAGSLHVAVARARGRADATAFFASLDELVRRHVGVALAWVGEVERDDLASGLSNGMSEASPRDAEAAFLRRLAHSGSGRADPSIPLGPRS</sequence>
<keyword evidence="1" id="KW-0282">Flagellum</keyword>
<reference evidence="1 2" key="1">
    <citation type="submission" date="2019-12" db="EMBL/GenBank/DDBJ databases">
        <title>Comparative genomics gives insights into the taxonomy of the Azoarcus-Aromatoleum group and reveals separate origins of nif in the plant-associated Azoarcus and non-plant-associated Aromatoleum sub-groups.</title>
        <authorList>
            <person name="Lafos M."/>
            <person name="Maluk M."/>
            <person name="Batista M."/>
            <person name="Junghare M."/>
            <person name="Carmona M."/>
            <person name="Faoro H."/>
            <person name="Cruz L.M."/>
            <person name="Battistoni F."/>
            <person name="De Souza E."/>
            <person name="Pedrosa F."/>
            <person name="Chen W.-M."/>
            <person name="Poole P.S."/>
            <person name="Dixon R.A."/>
            <person name="James E.K."/>
        </authorList>
    </citation>
    <scope>NUCLEOTIDE SEQUENCE [LARGE SCALE GENOMIC DNA]</scope>
    <source>
        <strain evidence="1 2">22Lin</strain>
    </source>
</reference>
<keyword evidence="1" id="KW-0969">Cilium</keyword>
<comment type="caution">
    <text evidence="1">The sequence shown here is derived from an EMBL/GenBank/DDBJ whole genome shotgun (WGS) entry which is preliminary data.</text>
</comment>
<dbReference type="Proteomes" id="UP000648984">
    <property type="component" value="Unassembled WGS sequence"/>
</dbReference>
<proteinExistence type="predicted"/>
<dbReference type="RefSeq" id="WP_169261862.1">
    <property type="nucleotide sequence ID" value="NZ_WTVQ01000039.1"/>
</dbReference>